<accession>A0A844Z6P8</accession>
<evidence type="ECO:0000256" key="1">
    <source>
        <dbReference type="SAM" id="Phobius"/>
    </source>
</evidence>
<evidence type="ECO:0000313" key="3">
    <source>
        <dbReference type="Proteomes" id="UP000466966"/>
    </source>
</evidence>
<keyword evidence="1" id="KW-0812">Transmembrane</keyword>
<keyword evidence="1" id="KW-0472">Membrane</keyword>
<feature type="transmembrane region" description="Helical" evidence="1">
    <location>
        <begin position="125"/>
        <end position="142"/>
    </location>
</feature>
<keyword evidence="1" id="KW-1133">Transmembrane helix</keyword>
<evidence type="ECO:0000313" key="2">
    <source>
        <dbReference type="EMBL" id="MXO73463.1"/>
    </source>
</evidence>
<feature type="transmembrane region" description="Helical" evidence="1">
    <location>
        <begin position="154"/>
        <end position="174"/>
    </location>
</feature>
<dbReference type="Proteomes" id="UP000466966">
    <property type="component" value="Unassembled WGS sequence"/>
</dbReference>
<dbReference type="OrthoDB" id="7427457at2"/>
<protein>
    <recommendedName>
        <fullName evidence="4">DUF2231 domain-containing protein</fullName>
    </recommendedName>
</protein>
<gene>
    <name evidence="2" type="ORF">GRI99_17740</name>
</gene>
<organism evidence="2 3">
    <name type="scientific">Alteraurantiacibacter buctensis</name>
    <dbReference type="NCBI Taxonomy" id="1503981"/>
    <lineage>
        <taxon>Bacteria</taxon>
        <taxon>Pseudomonadati</taxon>
        <taxon>Pseudomonadota</taxon>
        <taxon>Alphaproteobacteria</taxon>
        <taxon>Sphingomonadales</taxon>
        <taxon>Erythrobacteraceae</taxon>
        <taxon>Alteraurantiacibacter</taxon>
    </lineage>
</organism>
<dbReference type="AlphaFoldDB" id="A0A844Z6P8"/>
<sequence>MSTARRKRTGRSTGHRLWSTGDLVAGRDTPGRMITALAWLEQTPPSVFMREDFYAYFVALIGHAWGMALLVGGGLAINLRVLAGGPGEVAAWRRLVPVLWLGAVLASISGLALLAGYPAKALTNWIFAAKFACLIAAALLTGRVLHGGSKPQAALALALWLGGVGAGKLLLYTYSMLTTAEVLP</sequence>
<feature type="transmembrane region" description="Helical" evidence="1">
    <location>
        <begin position="53"/>
        <end position="77"/>
    </location>
</feature>
<name>A0A844Z6P8_9SPHN</name>
<proteinExistence type="predicted"/>
<reference evidence="2 3" key="1">
    <citation type="submission" date="2019-12" db="EMBL/GenBank/DDBJ databases">
        <title>Genomic-based taxomic classification of the family Erythrobacteraceae.</title>
        <authorList>
            <person name="Xu L."/>
        </authorList>
    </citation>
    <scope>NUCLEOTIDE SEQUENCE [LARGE SCALE GENOMIC DNA]</scope>
    <source>
        <strain evidence="2 3">M0322</strain>
    </source>
</reference>
<keyword evidence="3" id="KW-1185">Reference proteome</keyword>
<comment type="caution">
    <text evidence="2">The sequence shown here is derived from an EMBL/GenBank/DDBJ whole genome shotgun (WGS) entry which is preliminary data.</text>
</comment>
<dbReference type="RefSeq" id="WP_160773394.1">
    <property type="nucleotide sequence ID" value="NZ_WTYV01000010.1"/>
</dbReference>
<feature type="transmembrane region" description="Helical" evidence="1">
    <location>
        <begin position="98"/>
        <end position="119"/>
    </location>
</feature>
<evidence type="ECO:0008006" key="4">
    <source>
        <dbReference type="Google" id="ProtNLM"/>
    </source>
</evidence>
<dbReference type="EMBL" id="WTYV01000010">
    <property type="protein sequence ID" value="MXO73463.1"/>
    <property type="molecule type" value="Genomic_DNA"/>
</dbReference>